<evidence type="ECO:0000313" key="4">
    <source>
        <dbReference type="EMBL" id="TCS88277.1"/>
    </source>
</evidence>
<dbReference type="SUPFAM" id="SSF51338">
    <property type="entry name" value="Composite domain of metallo-dependent hydrolases"/>
    <property type="match status" value="1"/>
</dbReference>
<dbReference type="Gene3D" id="3.20.20.140">
    <property type="entry name" value="Metal-dependent hydrolases"/>
    <property type="match status" value="1"/>
</dbReference>
<gene>
    <name evidence="4" type="ORF">EDD80_103139</name>
</gene>
<protein>
    <submittedName>
        <fullName evidence="4">Imidazolonepropionase-like amidohydrolase</fullName>
    </submittedName>
</protein>
<name>A0A4R3KTE2_9SPHI</name>
<dbReference type="Gene3D" id="2.30.40.10">
    <property type="entry name" value="Urease, subunit C, domain 1"/>
    <property type="match status" value="2"/>
</dbReference>
<dbReference type="Pfam" id="PF01979">
    <property type="entry name" value="Amidohydro_1"/>
    <property type="match status" value="1"/>
</dbReference>
<feature type="domain" description="Amidohydrolase-related" evidence="3">
    <location>
        <begin position="711"/>
        <end position="1043"/>
    </location>
</feature>
<dbReference type="SUPFAM" id="SSF82171">
    <property type="entry name" value="DPP6 N-terminal domain-like"/>
    <property type="match status" value="2"/>
</dbReference>
<dbReference type="InterPro" id="IPR011659">
    <property type="entry name" value="WD40"/>
</dbReference>
<comment type="similarity">
    <text evidence="1">Belongs to the TolB family.</text>
</comment>
<dbReference type="AlphaFoldDB" id="A0A4R3KTE2"/>
<dbReference type="SUPFAM" id="SSF51556">
    <property type="entry name" value="Metallo-dependent hydrolases"/>
    <property type="match status" value="1"/>
</dbReference>
<evidence type="ECO:0000256" key="2">
    <source>
        <dbReference type="SAM" id="SignalP"/>
    </source>
</evidence>
<sequence>MKKTMLLPGIACLLLMAGPALSQQSTATSVEKEEWDVNSPPGPSETHTFNLEEGTWMNLDVSPDGKQIVFDLLGDIYIMPLSGGNAKLLRGGLAYEVQPRFSPDGSRISFTSDAGGADNIWVMNSDGSESRQVTKEDFRLLNNAVWTPDGNYLVARKHFTSTRSLGAGEMWMYHFSGGEGLQLTKRKNDQQDAGEPFVSPDGKFLYWSEDVSEGPFFEYNKDPNTEIYAIKRLNLATGDIEKVTGGPGGAVRPAISPDGKWLAFVKRVRSQSVLYVHDLQTGQEFPVYAPMSKDQQEAWAIFGPYCNFDWLPDNKTIVFYAKGKIRKVHIESHAAEIIPFRVSAQHSITEALHFENQVFSPRFEAKMIRQVVTSPDGKTIAFNAAGYIYTKRLPNGKPERISDGKDFEYEPAYSPDGKQLVYVTWNDSLKSAIVKIDLGTGKATRLTTEKGYYSSPAFSPDGKLIVYEKSGGNIFQGYSFGKNAGLYLMNADGGTPRKIIDHGSSPEFNVHSNRVYFLIRENGKKTYKSIDLNGGYERTHFTSGYATKFALSPDNKWVAFTELFNVYVAAFPHTGGAVDLSGKTSALPVFKLSRDAGTSLHWSGDSKKIHWVLGPEYFSRELNESFTFLPGAPEELSPPAAEGLRIGLELETDVPSGRIAFKNARIITMKGDEVIENGTLIINENKIEAVGPAENVAIPAGAKVYDAAGKTIMPGIVDVHAHLPSGADGKSTHTFWPYYVNLAFGVTTTHDPSNNTEMVFTQSEMVKSGRLTGPRIYSTGTILYGAEGDFKAVVNSLDDARSHLRRLKAIGAFSVKSYNQPRRSQRQQIVTAARELEMQVVPEGGSTFTHNMSMILDGHTGVEHNIPVSDVYQDVYQLWNASNTAYTPTLIVAYGSQSGENYWYDRTRVWENERLLNFTPRSVVDPRSIRRPRAPDEEYGHFQNSRVCKVLSDGGTKINLGAHGQLQGLGAHWELWMLAQGGMSPLEAIRCATINGAAYLGMDKEIGSLEEGKLADLLVLDKNPLEDIHNSTSISKVMLNGRLYDAATMNQTGNHEQARKPFYWEREGYANPYDWHALSHSLGQFQCAGCGLQ</sequence>
<feature type="chain" id="PRO_5020961272" evidence="2">
    <location>
        <begin position="23"/>
        <end position="1093"/>
    </location>
</feature>
<dbReference type="InterPro" id="IPR011059">
    <property type="entry name" value="Metal-dep_hydrolase_composite"/>
</dbReference>
<dbReference type="Pfam" id="PF07676">
    <property type="entry name" value="PD40"/>
    <property type="match status" value="5"/>
</dbReference>
<dbReference type="RefSeq" id="WP_225975073.1">
    <property type="nucleotide sequence ID" value="NZ_CP042432.1"/>
</dbReference>
<keyword evidence="4" id="KW-0378">Hydrolase</keyword>
<accession>A0A4R3KTE2</accession>
<dbReference type="InterPro" id="IPR006680">
    <property type="entry name" value="Amidohydro-rel"/>
</dbReference>
<keyword evidence="5" id="KW-1185">Reference proteome</keyword>
<comment type="caution">
    <text evidence="4">The sequence shown here is derived from an EMBL/GenBank/DDBJ whole genome shotgun (WGS) entry which is preliminary data.</text>
</comment>
<dbReference type="EMBL" id="SMAD01000003">
    <property type="protein sequence ID" value="TCS88277.1"/>
    <property type="molecule type" value="Genomic_DNA"/>
</dbReference>
<feature type="signal peptide" evidence="2">
    <location>
        <begin position="1"/>
        <end position="22"/>
    </location>
</feature>
<dbReference type="PANTHER" id="PTHR36842">
    <property type="entry name" value="PROTEIN TOLB HOMOLOG"/>
    <property type="match status" value="1"/>
</dbReference>
<dbReference type="InterPro" id="IPR032466">
    <property type="entry name" value="Metal_Hydrolase"/>
</dbReference>
<dbReference type="Proteomes" id="UP000295807">
    <property type="component" value="Unassembled WGS sequence"/>
</dbReference>
<evidence type="ECO:0000313" key="5">
    <source>
        <dbReference type="Proteomes" id="UP000295807"/>
    </source>
</evidence>
<reference evidence="4 5" key="1">
    <citation type="submission" date="2019-03" db="EMBL/GenBank/DDBJ databases">
        <title>Genomic Encyclopedia of Type Strains, Phase IV (KMG-IV): sequencing the most valuable type-strain genomes for metagenomic binning, comparative biology and taxonomic classification.</title>
        <authorList>
            <person name="Goeker M."/>
        </authorList>
    </citation>
    <scope>NUCLEOTIDE SEQUENCE [LARGE SCALE GENOMIC DNA]</scope>
    <source>
        <strain evidence="4 5">DSM 21100</strain>
    </source>
</reference>
<dbReference type="GO" id="GO:0016810">
    <property type="term" value="F:hydrolase activity, acting on carbon-nitrogen (but not peptide) bonds"/>
    <property type="evidence" value="ECO:0007669"/>
    <property type="project" value="InterPro"/>
</dbReference>
<dbReference type="InterPro" id="IPR011042">
    <property type="entry name" value="6-blade_b-propeller_TolB-like"/>
</dbReference>
<organism evidence="4 5">
    <name type="scientific">Anseongella ginsenosidimutans</name>
    <dbReference type="NCBI Taxonomy" id="496056"/>
    <lineage>
        <taxon>Bacteria</taxon>
        <taxon>Pseudomonadati</taxon>
        <taxon>Bacteroidota</taxon>
        <taxon>Sphingobacteriia</taxon>
        <taxon>Sphingobacteriales</taxon>
        <taxon>Sphingobacteriaceae</taxon>
        <taxon>Anseongella</taxon>
    </lineage>
</organism>
<dbReference type="PANTHER" id="PTHR36842:SF1">
    <property type="entry name" value="PROTEIN TOLB"/>
    <property type="match status" value="1"/>
</dbReference>
<keyword evidence="2" id="KW-0732">Signal</keyword>
<evidence type="ECO:0000256" key="1">
    <source>
        <dbReference type="ARBA" id="ARBA00009820"/>
    </source>
</evidence>
<dbReference type="Gene3D" id="2.120.10.30">
    <property type="entry name" value="TolB, C-terminal domain"/>
    <property type="match status" value="3"/>
</dbReference>
<proteinExistence type="inferred from homology"/>
<evidence type="ECO:0000259" key="3">
    <source>
        <dbReference type="Pfam" id="PF01979"/>
    </source>
</evidence>